<proteinExistence type="predicted"/>
<name>A0A7G6T4Q5_9HYPH</name>
<sequence length="99" mass="11106">MAYGDEHGAQVFTVTHPFHPLRGQTFDLLAVRNNWGGDRVSYAGPDGRLRTLPVEWTDVLEPDLVVTVGAGRAFFRTDHLRELRKLLDECVRQGEAPSC</sequence>
<reference evidence="2" key="2">
    <citation type="journal article" date="2020" name="Mol. Plant Microbe Interact.">
        <title>Complete genome sequences of four natural Pseudomonas isolates that catabolize a wide range of aromatic compounds relevant to lignin valorization.</title>
        <authorList>
            <person name="Hatmaker E.A."/>
            <person name="Presle G."/>
            <person name="Cannon O."/>
            <person name="Guss A.M."/>
            <person name="Elkins J.G."/>
        </authorList>
    </citation>
    <scope>NUCLEOTIDE SEQUENCE</scope>
    <source>
        <strain evidence="2">583</strain>
        <plasmid evidence="2">p_2</plasmid>
    </source>
</reference>
<organism evidence="2 3">
    <name type="scientific">Mesorhizobium huakuii</name>
    <dbReference type="NCBI Taxonomy" id="28104"/>
    <lineage>
        <taxon>Bacteria</taxon>
        <taxon>Pseudomonadati</taxon>
        <taxon>Pseudomonadota</taxon>
        <taxon>Alphaproteobacteria</taxon>
        <taxon>Hyphomicrobiales</taxon>
        <taxon>Phyllobacteriaceae</taxon>
        <taxon>Mesorhizobium</taxon>
    </lineage>
</organism>
<evidence type="ECO:0000313" key="1">
    <source>
        <dbReference type="EMBL" id="QND61732.1"/>
    </source>
</evidence>
<keyword evidence="2" id="KW-0614">Plasmid</keyword>
<protein>
    <submittedName>
        <fullName evidence="2">Uncharacterized protein</fullName>
    </submittedName>
</protein>
<evidence type="ECO:0000313" key="3">
    <source>
        <dbReference type="Proteomes" id="UP000515465"/>
    </source>
</evidence>
<reference evidence="3" key="1">
    <citation type="journal article" date="2020" name="Mol. Plant Microbe">
        <title>Rhizobial microsymbionts of the narrowly endemic Oxytropis species growing in Kamchatka are characterized by significant genetic diversity and possess a set of genes that are associated with T3SS and T6SS secretion systems and can affect the development of symbiosis.</title>
        <authorList>
            <person name="Safronova V."/>
            <person name="Guro P."/>
            <person name="Sazanova A."/>
            <person name="Kuznetsova I."/>
            <person name="Belimov A."/>
            <person name="Yakubov V."/>
            <person name="Chirak E."/>
            <person name="Afonin A."/>
            <person name="Gogolev Y."/>
            <person name="Andronov E."/>
            <person name="Tikhonovich I."/>
        </authorList>
    </citation>
    <scope>NUCLEOTIDE SEQUENCE [LARGE SCALE GENOMIC DNA]</scope>
    <source>
        <strain evidence="3">583</strain>
        <plasmid evidence="3">p_2</plasmid>
    </source>
</reference>
<gene>
    <name evidence="1" type="ORF">HB778_35495</name>
    <name evidence="2" type="ORF">HB778_35670</name>
</gene>
<dbReference type="EMBL" id="CP050297">
    <property type="protein sequence ID" value="QND61737.1"/>
    <property type="molecule type" value="Genomic_DNA"/>
</dbReference>
<dbReference type="Proteomes" id="UP000515465">
    <property type="component" value="Plasmid p_2"/>
</dbReference>
<dbReference type="RefSeq" id="WP_183465496.1">
    <property type="nucleotide sequence ID" value="NZ_CP050297.1"/>
</dbReference>
<dbReference type="EMBL" id="CP050297">
    <property type="protein sequence ID" value="QND61732.1"/>
    <property type="molecule type" value="Genomic_DNA"/>
</dbReference>
<accession>A0A7G6T4Q5</accession>
<evidence type="ECO:0000313" key="2">
    <source>
        <dbReference type="EMBL" id="QND61737.1"/>
    </source>
</evidence>
<dbReference type="Pfam" id="PF17342">
    <property type="entry name" value="DUF5372"/>
    <property type="match status" value="1"/>
</dbReference>
<dbReference type="AlphaFoldDB" id="A0A7G6T4Q5"/>
<geneLocation type="plasmid" evidence="2 3">
    <name>p_2</name>
</geneLocation>
<dbReference type="InterPro" id="IPR035315">
    <property type="entry name" value="DUF5372"/>
</dbReference>